<evidence type="ECO:0000313" key="2">
    <source>
        <dbReference type="Proteomes" id="UP000784294"/>
    </source>
</evidence>
<accession>A0A3S5A1L2</accession>
<reference evidence="1" key="1">
    <citation type="submission" date="2018-11" db="EMBL/GenBank/DDBJ databases">
        <authorList>
            <consortium name="Pathogen Informatics"/>
        </authorList>
    </citation>
    <scope>NUCLEOTIDE SEQUENCE</scope>
</reference>
<protein>
    <submittedName>
        <fullName evidence="1">Uncharacterized protein</fullName>
    </submittedName>
</protein>
<organism evidence="1 2">
    <name type="scientific">Protopolystoma xenopodis</name>
    <dbReference type="NCBI Taxonomy" id="117903"/>
    <lineage>
        <taxon>Eukaryota</taxon>
        <taxon>Metazoa</taxon>
        <taxon>Spiralia</taxon>
        <taxon>Lophotrochozoa</taxon>
        <taxon>Platyhelminthes</taxon>
        <taxon>Monogenea</taxon>
        <taxon>Polyopisthocotylea</taxon>
        <taxon>Polystomatidea</taxon>
        <taxon>Polystomatidae</taxon>
        <taxon>Protopolystoma</taxon>
    </lineage>
</organism>
<name>A0A3S5A1L2_9PLAT</name>
<proteinExistence type="predicted"/>
<sequence length="75" mass="8385">MGGMYRGLRQPERLEYNVIQPSSSAQPIPSSLSRPFSISTRFSLLDLTKDKEHSPIAARTSQAHTIFFRMGAFGL</sequence>
<evidence type="ECO:0000313" key="1">
    <source>
        <dbReference type="EMBL" id="VEL25290.1"/>
    </source>
</evidence>
<comment type="caution">
    <text evidence="1">The sequence shown here is derived from an EMBL/GenBank/DDBJ whole genome shotgun (WGS) entry which is preliminary data.</text>
</comment>
<dbReference type="Proteomes" id="UP000784294">
    <property type="component" value="Unassembled WGS sequence"/>
</dbReference>
<dbReference type="AlphaFoldDB" id="A0A3S5A1L2"/>
<gene>
    <name evidence="1" type="ORF">PXEA_LOCUS18730</name>
</gene>
<keyword evidence="2" id="KW-1185">Reference proteome</keyword>
<dbReference type="EMBL" id="CAAALY010072830">
    <property type="protein sequence ID" value="VEL25290.1"/>
    <property type="molecule type" value="Genomic_DNA"/>
</dbReference>